<dbReference type="Proteomes" id="UP000326838">
    <property type="component" value="Unassembled WGS sequence"/>
</dbReference>
<dbReference type="InterPro" id="IPR012349">
    <property type="entry name" value="Split_barrel_FMN-bd"/>
</dbReference>
<dbReference type="GO" id="GO:0042602">
    <property type="term" value="F:riboflavin reductase (NADPH) activity"/>
    <property type="evidence" value="ECO:0007669"/>
    <property type="project" value="TreeGrafter"/>
</dbReference>
<sequence>MSRTMVASRRRLRGRPLTADQFKVAFRLHPGGVALVTADAGDGPVALTASSLASVSASPPIFMFSVSMQSSSTATVRASTTLVVHMLDAATQDLAELGAASGIDRFRDESSWDRLDTGEPVFPAARAWIRGRVLHRVDAGGSTVIVAEGVESNIGDDHVERYGERDGLVYVNRSWHAVGSHTRLPGR</sequence>
<dbReference type="AlphaFoldDB" id="A0A5N0TLC5"/>
<dbReference type="InterPro" id="IPR050268">
    <property type="entry name" value="NADH-dep_flavin_reductase"/>
</dbReference>
<proteinExistence type="predicted"/>
<reference evidence="4" key="1">
    <citation type="submission" date="2019-09" db="EMBL/GenBank/DDBJ databases">
        <title>Mumia zhuanghuii sp. nov. isolated from the intestinal contents of plateau pika (Ochotona curzoniae) in the Qinghai-Tibet plateau of China.</title>
        <authorList>
            <person name="Tian Z."/>
        </authorList>
    </citation>
    <scope>NUCLEOTIDE SEQUENCE [LARGE SCALE GENOMIC DNA]</scope>
    <source>
        <strain evidence="4">L-033</strain>
    </source>
</reference>
<dbReference type="InterPro" id="IPR002563">
    <property type="entry name" value="Flavin_Rdtase-like_dom"/>
</dbReference>
<accession>A0A5N0TLC5</accession>
<dbReference type="PANTHER" id="PTHR30466:SF1">
    <property type="entry name" value="FMN REDUCTASE (NADH) RUTF"/>
    <property type="match status" value="1"/>
</dbReference>
<evidence type="ECO:0000313" key="3">
    <source>
        <dbReference type="EMBL" id="KAA9134947.1"/>
    </source>
</evidence>
<feature type="domain" description="Flavin reductase like" evidence="2">
    <location>
        <begin position="26"/>
        <end position="177"/>
    </location>
</feature>
<organism evidence="3 4">
    <name type="scientific">Microbacterium caowuchunii</name>
    <dbReference type="NCBI Taxonomy" id="2614638"/>
    <lineage>
        <taxon>Bacteria</taxon>
        <taxon>Bacillati</taxon>
        <taxon>Actinomycetota</taxon>
        <taxon>Actinomycetes</taxon>
        <taxon>Micrococcales</taxon>
        <taxon>Microbacteriaceae</taxon>
        <taxon>Microbacterium</taxon>
    </lineage>
</organism>
<dbReference type="RefSeq" id="WP_150892302.1">
    <property type="nucleotide sequence ID" value="NZ_VYUY01000006.1"/>
</dbReference>
<comment type="caution">
    <text evidence="3">The sequence shown here is derived from an EMBL/GenBank/DDBJ whole genome shotgun (WGS) entry which is preliminary data.</text>
</comment>
<evidence type="ECO:0000256" key="1">
    <source>
        <dbReference type="ARBA" id="ARBA00023002"/>
    </source>
</evidence>
<dbReference type="PANTHER" id="PTHR30466">
    <property type="entry name" value="FLAVIN REDUCTASE"/>
    <property type="match status" value="1"/>
</dbReference>
<dbReference type="SUPFAM" id="SSF50475">
    <property type="entry name" value="FMN-binding split barrel"/>
    <property type="match status" value="1"/>
</dbReference>
<protein>
    <submittedName>
        <fullName evidence="3">Flavin reductase family protein</fullName>
    </submittedName>
</protein>
<dbReference type="SMART" id="SM00903">
    <property type="entry name" value="Flavin_Reduct"/>
    <property type="match status" value="1"/>
</dbReference>
<dbReference type="Pfam" id="PF01613">
    <property type="entry name" value="Flavin_Reduct"/>
    <property type="match status" value="1"/>
</dbReference>
<dbReference type="Gene3D" id="2.30.110.10">
    <property type="entry name" value="Electron Transport, Fmn-binding Protein, Chain A"/>
    <property type="match status" value="1"/>
</dbReference>
<dbReference type="GO" id="GO:0010181">
    <property type="term" value="F:FMN binding"/>
    <property type="evidence" value="ECO:0007669"/>
    <property type="project" value="InterPro"/>
</dbReference>
<keyword evidence="1" id="KW-0560">Oxidoreductase</keyword>
<gene>
    <name evidence="3" type="ORF">F6B40_04460</name>
</gene>
<name>A0A5N0TLC5_9MICO</name>
<dbReference type="EMBL" id="VYUY01000006">
    <property type="protein sequence ID" value="KAA9134947.1"/>
    <property type="molecule type" value="Genomic_DNA"/>
</dbReference>
<evidence type="ECO:0000313" key="4">
    <source>
        <dbReference type="Proteomes" id="UP000326838"/>
    </source>
</evidence>
<evidence type="ECO:0000259" key="2">
    <source>
        <dbReference type="SMART" id="SM00903"/>
    </source>
</evidence>
<keyword evidence="4" id="KW-1185">Reference proteome</keyword>